<dbReference type="OrthoDB" id="3223806at2759"/>
<dbReference type="EMBL" id="JAGPXC010000010">
    <property type="protein sequence ID" value="KAH6646217.1"/>
    <property type="molecule type" value="Genomic_DNA"/>
</dbReference>
<proteinExistence type="inferred from homology"/>
<feature type="domain" description="Peptidase C14 caspase" evidence="2">
    <location>
        <begin position="2"/>
        <end position="273"/>
    </location>
</feature>
<keyword evidence="4" id="KW-1185">Reference proteome</keyword>
<dbReference type="PANTHER" id="PTHR48104:SF30">
    <property type="entry name" value="METACASPASE-1"/>
    <property type="match status" value="1"/>
</dbReference>
<evidence type="ECO:0000313" key="3">
    <source>
        <dbReference type="EMBL" id="KAH6646217.1"/>
    </source>
</evidence>
<gene>
    <name evidence="3" type="ORF">BKA67DRAFT_583577</name>
</gene>
<dbReference type="AlphaFoldDB" id="A0A9P8UBL0"/>
<evidence type="ECO:0000259" key="2">
    <source>
        <dbReference type="Pfam" id="PF00656"/>
    </source>
</evidence>
<reference evidence="3" key="1">
    <citation type="journal article" date="2021" name="Nat. Commun.">
        <title>Genetic determinants of endophytism in the Arabidopsis root mycobiome.</title>
        <authorList>
            <person name="Mesny F."/>
            <person name="Miyauchi S."/>
            <person name="Thiergart T."/>
            <person name="Pickel B."/>
            <person name="Atanasova L."/>
            <person name="Karlsson M."/>
            <person name="Huettel B."/>
            <person name="Barry K.W."/>
            <person name="Haridas S."/>
            <person name="Chen C."/>
            <person name="Bauer D."/>
            <person name="Andreopoulos W."/>
            <person name="Pangilinan J."/>
            <person name="LaButti K."/>
            <person name="Riley R."/>
            <person name="Lipzen A."/>
            <person name="Clum A."/>
            <person name="Drula E."/>
            <person name="Henrissat B."/>
            <person name="Kohler A."/>
            <person name="Grigoriev I.V."/>
            <person name="Martin F.M."/>
            <person name="Hacquard S."/>
        </authorList>
    </citation>
    <scope>NUCLEOTIDE SEQUENCE</scope>
    <source>
        <strain evidence="3">MPI-SDFR-AT-0073</strain>
    </source>
</reference>
<dbReference type="InterPro" id="IPR011600">
    <property type="entry name" value="Pept_C14_caspase"/>
</dbReference>
<name>A0A9P8UBL0_9PEZI</name>
<dbReference type="RefSeq" id="XP_045952731.1">
    <property type="nucleotide sequence ID" value="XM_046104084.1"/>
</dbReference>
<dbReference type="Proteomes" id="UP000758603">
    <property type="component" value="Unassembled WGS sequence"/>
</dbReference>
<dbReference type="GO" id="GO:0005737">
    <property type="term" value="C:cytoplasm"/>
    <property type="evidence" value="ECO:0007669"/>
    <property type="project" value="TreeGrafter"/>
</dbReference>
<dbReference type="Gene3D" id="3.40.50.1460">
    <property type="match status" value="1"/>
</dbReference>
<sequence>MRYALLIGINSYAHNPLKGCVHDVQEVKICLEQRSPGVKVFMMTATCAENADPRQLVENPSDWPTYDNIHSTLKLIATEAKPGDFVYIHYSGHGTRIPPSEFNGNSGDVALALLAGDRGQRVNYLHGFELAYLINKIVSIGCEATVVLDCCFSGGVSRHDNDDGGRSLVYDIGIDMASPRPSAGARAYMRAGRNTSLLPEWIINPDKYNILAACGPHEVAREIELRDRTRHGALSYFLLKLLNSNGIKEGSIDDVYGQLLASFRQNFRQQSPVLFGKQSLRFFDSSMAGTLVKSIAVIGTTASRLYLNGGQAHGLSNGDVFVLVSCHRTDKSKDFQTAGSTFGRIINAKGLTSEIEVIDGPPDTKAFRAGWIAMPKNQPSLLRYRTHFQVTSTQQATWIEACSHRLSLNATFSEVADPSAAFTVIVGDTNSYEVRDANLQRSFERPRIPPGEDCLQEVVNTIEQLAWYHHVRSIENTTPSMQFLNSFSIKIMDQAGRSWTKLNIQENIQRYHNDWIIIELENQGNHPLYLHLYSLGPYWEITNILRKTYETIPIQDTEQGFSGISRRKLRATIPSSMIQNGQEYCEDTIKIFITSQPTSISWLERNKIGFSGRAEGSSHSAPTSIKVITSADSHLDDWVVYNLSVRTLFRH</sequence>
<dbReference type="Pfam" id="PF00656">
    <property type="entry name" value="Peptidase_C14"/>
    <property type="match status" value="1"/>
</dbReference>
<dbReference type="GO" id="GO:0006508">
    <property type="term" value="P:proteolysis"/>
    <property type="evidence" value="ECO:0007669"/>
    <property type="project" value="InterPro"/>
</dbReference>
<dbReference type="PANTHER" id="PTHR48104">
    <property type="entry name" value="METACASPASE-4"/>
    <property type="match status" value="1"/>
</dbReference>
<dbReference type="GO" id="GO:0004197">
    <property type="term" value="F:cysteine-type endopeptidase activity"/>
    <property type="evidence" value="ECO:0007669"/>
    <property type="project" value="InterPro"/>
</dbReference>
<organism evidence="3 4">
    <name type="scientific">Truncatella angustata</name>
    <dbReference type="NCBI Taxonomy" id="152316"/>
    <lineage>
        <taxon>Eukaryota</taxon>
        <taxon>Fungi</taxon>
        <taxon>Dikarya</taxon>
        <taxon>Ascomycota</taxon>
        <taxon>Pezizomycotina</taxon>
        <taxon>Sordariomycetes</taxon>
        <taxon>Xylariomycetidae</taxon>
        <taxon>Amphisphaeriales</taxon>
        <taxon>Sporocadaceae</taxon>
        <taxon>Truncatella</taxon>
    </lineage>
</organism>
<accession>A0A9P8UBL0</accession>
<evidence type="ECO:0000256" key="1">
    <source>
        <dbReference type="ARBA" id="ARBA00009005"/>
    </source>
</evidence>
<dbReference type="GeneID" id="70132975"/>
<comment type="caution">
    <text evidence="3">The sequence shown here is derived from an EMBL/GenBank/DDBJ whole genome shotgun (WGS) entry which is preliminary data.</text>
</comment>
<dbReference type="InterPro" id="IPR050452">
    <property type="entry name" value="Metacaspase"/>
</dbReference>
<evidence type="ECO:0000313" key="4">
    <source>
        <dbReference type="Proteomes" id="UP000758603"/>
    </source>
</evidence>
<protein>
    <submittedName>
        <fullName evidence="3">Caspase domain-containing protein</fullName>
    </submittedName>
</protein>
<comment type="similarity">
    <text evidence="1">Belongs to the peptidase C14B family.</text>
</comment>